<comment type="caution">
    <text evidence="7">The sequence shown here is derived from an EMBL/GenBank/DDBJ whole genome shotgun (WGS) entry which is preliminary data.</text>
</comment>
<keyword evidence="4" id="KW-0804">Transcription</keyword>
<organism evidence="7 8">
    <name type="scientific">Sphingomonas glacialis</name>
    <dbReference type="NCBI Taxonomy" id="658225"/>
    <lineage>
        <taxon>Bacteria</taxon>
        <taxon>Pseudomonadati</taxon>
        <taxon>Pseudomonadota</taxon>
        <taxon>Alphaproteobacteria</taxon>
        <taxon>Sphingomonadales</taxon>
        <taxon>Sphingomonadaceae</taxon>
        <taxon>Sphingomonas</taxon>
    </lineage>
</organism>
<comment type="similarity">
    <text evidence="1">Belongs to the sigma-70 factor family. ECF subfamily.</text>
</comment>
<dbReference type="EMBL" id="RCZC01000001">
    <property type="protein sequence ID" value="TPG56538.1"/>
    <property type="molecule type" value="Genomic_DNA"/>
</dbReference>
<dbReference type="OrthoDB" id="7628065at2"/>
<dbReference type="SUPFAM" id="SSF88659">
    <property type="entry name" value="Sigma3 and sigma4 domains of RNA polymerase sigma factors"/>
    <property type="match status" value="1"/>
</dbReference>
<dbReference type="SUPFAM" id="SSF88946">
    <property type="entry name" value="Sigma2 domain of RNA polymerase sigma factors"/>
    <property type="match status" value="1"/>
</dbReference>
<dbReference type="InterPro" id="IPR013324">
    <property type="entry name" value="RNA_pol_sigma_r3/r4-like"/>
</dbReference>
<dbReference type="PANTHER" id="PTHR43133:SF63">
    <property type="entry name" value="RNA POLYMERASE SIGMA FACTOR FECI-RELATED"/>
    <property type="match status" value="1"/>
</dbReference>
<dbReference type="GO" id="GO:0016987">
    <property type="term" value="F:sigma factor activity"/>
    <property type="evidence" value="ECO:0007669"/>
    <property type="project" value="UniProtKB-KW"/>
</dbReference>
<dbReference type="InterPro" id="IPR013325">
    <property type="entry name" value="RNA_pol_sigma_r2"/>
</dbReference>
<evidence type="ECO:0000313" key="7">
    <source>
        <dbReference type="EMBL" id="TPG56538.1"/>
    </source>
</evidence>
<gene>
    <name evidence="7" type="ORF">EAH76_03115</name>
</gene>
<evidence type="ECO:0000259" key="6">
    <source>
        <dbReference type="Pfam" id="PF08281"/>
    </source>
</evidence>
<evidence type="ECO:0000259" key="5">
    <source>
        <dbReference type="Pfam" id="PF04542"/>
    </source>
</evidence>
<dbReference type="InterPro" id="IPR036388">
    <property type="entry name" value="WH-like_DNA-bd_sf"/>
</dbReference>
<keyword evidence="3" id="KW-0731">Sigma factor</keyword>
<dbReference type="AlphaFoldDB" id="A0A502G3P8"/>
<name>A0A502G3P8_9SPHN</name>
<accession>A0A502G3P8</accession>
<evidence type="ECO:0000256" key="3">
    <source>
        <dbReference type="ARBA" id="ARBA00023082"/>
    </source>
</evidence>
<proteinExistence type="inferred from homology"/>
<dbReference type="Proteomes" id="UP000319931">
    <property type="component" value="Unassembled WGS sequence"/>
</dbReference>
<feature type="domain" description="RNA polymerase sigma factor 70 region 4 type 2" evidence="6">
    <location>
        <begin position="142"/>
        <end position="194"/>
    </location>
</feature>
<keyword evidence="8" id="KW-1185">Reference proteome</keyword>
<dbReference type="CDD" id="cd06171">
    <property type="entry name" value="Sigma70_r4"/>
    <property type="match status" value="1"/>
</dbReference>
<evidence type="ECO:0000256" key="1">
    <source>
        <dbReference type="ARBA" id="ARBA00010641"/>
    </source>
</evidence>
<dbReference type="Gene3D" id="1.10.1740.10">
    <property type="match status" value="1"/>
</dbReference>
<dbReference type="Gene3D" id="1.10.10.10">
    <property type="entry name" value="Winged helix-like DNA-binding domain superfamily/Winged helix DNA-binding domain"/>
    <property type="match status" value="1"/>
</dbReference>
<protein>
    <submittedName>
        <fullName evidence="7">RNA polymerase sigma factor</fullName>
    </submittedName>
</protein>
<dbReference type="NCBIfam" id="TIGR02937">
    <property type="entry name" value="sigma70-ECF"/>
    <property type="match status" value="1"/>
</dbReference>
<keyword evidence="2" id="KW-0805">Transcription regulation</keyword>
<dbReference type="Pfam" id="PF08281">
    <property type="entry name" value="Sigma70_r4_2"/>
    <property type="match status" value="1"/>
</dbReference>
<reference evidence="7 8" key="1">
    <citation type="journal article" date="2019" name="Environ. Microbiol.">
        <title>Species interactions and distinct microbial communities in high Arctic permafrost affected cryosols are associated with the CH4 and CO2 gas fluxes.</title>
        <authorList>
            <person name="Altshuler I."/>
            <person name="Hamel J."/>
            <person name="Turney S."/>
            <person name="Magnuson E."/>
            <person name="Levesque R."/>
            <person name="Greer C."/>
            <person name="Whyte L.G."/>
        </authorList>
    </citation>
    <scope>NUCLEOTIDE SEQUENCE [LARGE SCALE GENOMIC DNA]</scope>
    <source>
        <strain evidence="7 8">E6.1</strain>
    </source>
</reference>
<dbReference type="InterPro" id="IPR014284">
    <property type="entry name" value="RNA_pol_sigma-70_dom"/>
</dbReference>
<dbReference type="InterPro" id="IPR013249">
    <property type="entry name" value="RNA_pol_sigma70_r4_t2"/>
</dbReference>
<dbReference type="RefSeq" id="WP_140847969.1">
    <property type="nucleotide sequence ID" value="NZ_RCZC01000001.1"/>
</dbReference>
<dbReference type="InterPro" id="IPR039425">
    <property type="entry name" value="RNA_pol_sigma-70-like"/>
</dbReference>
<dbReference type="InterPro" id="IPR007627">
    <property type="entry name" value="RNA_pol_sigma70_r2"/>
</dbReference>
<dbReference type="Pfam" id="PF04542">
    <property type="entry name" value="Sigma70_r2"/>
    <property type="match status" value="1"/>
</dbReference>
<feature type="domain" description="RNA polymerase sigma-70 region 2" evidence="5">
    <location>
        <begin position="46"/>
        <end position="108"/>
    </location>
</feature>
<dbReference type="PANTHER" id="PTHR43133">
    <property type="entry name" value="RNA POLYMERASE ECF-TYPE SIGMA FACTO"/>
    <property type="match status" value="1"/>
</dbReference>
<evidence type="ECO:0000313" key="8">
    <source>
        <dbReference type="Proteomes" id="UP000319931"/>
    </source>
</evidence>
<dbReference type="GO" id="GO:0006352">
    <property type="term" value="P:DNA-templated transcription initiation"/>
    <property type="evidence" value="ECO:0007669"/>
    <property type="project" value="InterPro"/>
</dbReference>
<dbReference type="GO" id="GO:0003677">
    <property type="term" value="F:DNA binding"/>
    <property type="evidence" value="ECO:0007669"/>
    <property type="project" value="InterPro"/>
</dbReference>
<sequence length="202" mass="23018">MAALALTYDHAPQRLALAWRLVQNAVMDAHNATEERAEALAERFASLRGSLVSWFTRRVSDAHDAEDLVQESFLRVAQQPDLDAMEHLDGYIYRTAANVLTDRYRHVNRLKRRAVLVPIDDDHGVADEIDPHRDLAGRLELDALSEAMMSLPERTRVVFILRRVEGLRYKEIGIRLGISVSAVEKHVTKALELLALRMESWQ</sequence>
<evidence type="ECO:0000256" key="2">
    <source>
        <dbReference type="ARBA" id="ARBA00023015"/>
    </source>
</evidence>
<evidence type="ECO:0000256" key="4">
    <source>
        <dbReference type="ARBA" id="ARBA00023163"/>
    </source>
</evidence>